<dbReference type="SUPFAM" id="SSF103025">
    <property type="entry name" value="Folate-binding domain"/>
    <property type="match status" value="1"/>
</dbReference>
<dbReference type="InterPro" id="IPR006222">
    <property type="entry name" value="GCVT_N"/>
</dbReference>
<gene>
    <name evidence="4" type="ORF">GQF03_12100</name>
</gene>
<evidence type="ECO:0000259" key="3">
    <source>
        <dbReference type="Pfam" id="PF25455"/>
    </source>
</evidence>
<keyword evidence="1" id="KW-0809">Transit peptide</keyword>
<evidence type="ECO:0000256" key="1">
    <source>
        <dbReference type="ARBA" id="ARBA00022946"/>
    </source>
</evidence>
<name>A0A845MI27_9PROT</name>
<dbReference type="InterPro" id="IPR017703">
    <property type="entry name" value="YgfZ/GCV_T_CS"/>
</dbReference>
<feature type="domain" description="GCVT N-terminal" evidence="2">
    <location>
        <begin position="17"/>
        <end position="115"/>
    </location>
</feature>
<dbReference type="PIRSF" id="PIRSF006487">
    <property type="entry name" value="GcvT"/>
    <property type="match status" value="1"/>
</dbReference>
<dbReference type="InterPro" id="IPR027266">
    <property type="entry name" value="TrmE/GcvT-like"/>
</dbReference>
<keyword evidence="5" id="KW-1185">Reference proteome</keyword>
<organism evidence="4 5">
    <name type="scientific">Sneathiella chungangensis</name>
    <dbReference type="NCBI Taxonomy" id="1418234"/>
    <lineage>
        <taxon>Bacteria</taxon>
        <taxon>Pseudomonadati</taxon>
        <taxon>Pseudomonadota</taxon>
        <taxon>Alphaproteobacteria</taxon>
        <taxon>Sneathiellales</taxon>
        <taxon>Sneathiellaceae</taxon>
        <taxon>Sneathiella</taxon>
    </lineage>
</organism>
<feature type="domain" description="CAF17 C-terminal" evidence="3">
    <location>
        <begin position="223"/>
        <end position="286"/>
    </location>
</feature>
<accession>A0A845MI27</accession>
<dbReference type="PANTHER" id="PTHR22602:SF0">
    <property type="entry name" value="TRANSFERASE CAF17, MITOCHONDRIAL-RELATED"/>
    <property type="match status" value="1"/>
</dbReference>
<dbReference type="InterPro" id="IPR057460">
    <property type="entry name" value="CAF17_C"/>
</dbReference>
<dbReference type="InterPro" id="IPR045179">
    <property type="entry name" value="YgfZ/GcvT"/>
</dbReference>
<evidence type="ECO:0000313" key="5">
    <source>
        <dbReference type="Proteomes" id="UP000445696"/>
    </source>
</evidence>
<dbReference type="NCBIfam" id="TIGR03317">
    <property type="entry name" value="ygfZ_signature"/>
    <property type="match status" value="1"/>
</dbReference>
<evidence type="ECO:0000313" key="4">
    <source>
        <dbReference type="EMBL" id="MZR23070.1"/>
    </source>
</evidence>
<dbReference type="EMBL" id="WTVA01000014">
    <property type="protein sequence ID" value="MZR23070.1"/>
    <property type="molecule type" value="Genomic_DNA"/>
</dbReference>
<sequence>MAKLTIAPLESRSVLVLNGKDVWTFLQNLITNDMKKVSDTQGIYAALLTAQGKFLHDFFILKSGDSYLLDCAAARKDDLIRRLTLYKLRADVTISEETRQVYALFGDGSHAAAELPEKLGTVSENNGLIYFADPRHLALGIRLYSKSVDNTAINLATAIPATESAYDTYRSSLGIPEGGRDILPEKNFLLEGNFEELNGVSFSKGCYVGQELTARTKHRGKVKKRLFRIEFDGELQEGDKIFDQGREIAEVRSFADGQGLALVRLEGLAGDSDKFEPKGVKLIQPDYVNLPAIN</sequence>
<reference evidence="4 5" key="1">
    <citation type="journal article" date="2014" name="Int. J. Syst. Evol. Microbiol.">
        <title>Sneathiella chungangensis sp. nov., isolated from a marine sand, and emended description of the genus Sneathiella.</title>
        <authorList>
            <person name="Siamphan C."/>
            <person name="Kim H."/>
            <person name="Lee J.S."/>
            <person name="Kim W."/>
        </authorList>
    </citation>
    <scope>NUCLEOTIDE SEQUENCE [LARGE SCALE GENOMIC DNA]</scope>
    <source>
        <strain evidence="4 5">KCTC 32476</strain>
    </source>
</reference>
<dbReference type="PANTHER" id="PTHR22602">
    <property type="entry name" value="TRANSFERASE CAF17, MITOCHONDRIAL-RELATED"/>
    <property type="match status" value="1"/>
</dbReference>
<dbReference type="Pfam" id="PF25455">
    <property type="entry name" value="Beta-barrel_CAF17_C"/>
    <property type="match status" value="1"/>
</dbReference>
<dbReference type="GO" id="GO:0016226">
    <property type="term" value="P:iron-sulfur cluster assembly"/>
    <property type="evidence" value="ECO:0007669"/>
    <property type="project" value="TreeGrafter"/>
</dbReference>
<protein>
    <submittedName>
        <fullName evidence="4">Folate-binding protein</fullName>
    </submittedName>
</protein>
<dbReference type="Pfam" id="PF01571">
    <property type="entry name" value="GCV_T"/>
    <property type="match status" value="1"/>
</dbReference>
<evidence type="ECO:0000259" key="2">
    <source>
        <dbReference type="Pfam" id="PF01571"/>
    </source>
</evidence>
<dbReference type="AlphaFoldDB" id="A0A845MI27"/>
<proteinExistence type="predicted"/>
<dbReference type="Proteomes" id="UP000445696">
    <property type="component" value="Unassembled WGS sequence"/>
</dbReference>
<dbReference type="RefSeq" id="WP_161339548.1">
    <property type="nucleotide sequence ID" value="NZ_JBHSDG010000003.1"/>
</dbReference>
<dbReference type="Gene3D" id="3.30.1360.120">
    <property type="entry name" value="Probable tRNA modification gtpase trme, domain 1"/>
    <property type="match status" value="1"/>
</dbReference>
<dbReference type="OrthoDB" id="9796287at2"/>
<comment type="caution">
    <text evidence="4">The sequence shown here is derived from an EMBL/GenBank/DDBJ whole genome shotgun (WGS) entry which is preliminary data.</text>
</comment>